<sequence length="61" mass="6761">MRLASLPVWVWSWGLVVFIGEGGAAPTGTDWDRLLMELLLRAGLFVHLHCSSRFFYPGGGL</sequence>
<feature type="signal peptide" evidence="1">
    <location>
        <begin position="1"/>
        <end position="24"/>
    </location>
</feature>
<dbReference type="EMBL" id="CM026428">
    <property type="protein sequence ID" value="KAG0566738.1"/>
    <property type="molecule type" value="Genomic_DNA"/>
</dbReference>
<keyword evidence="1" id="KW-0732">Signal</keyword>
<accession>A0A8T0H908</accession>
<protein>
    <recommendedName>
        <fullName evidence="4">Secreted protein</fullName>
    </recommendedName>
</protein>
<proteinExistence type="predicted"/>
<dbReference type="AlphaFoldDB" id="A0A8T0H908"/>
<evidence type="ECO:0008006" key="4">
    <source>
        <dbReference type="Google" id="ProtNLM"/>
    </source>
</evidence>
<comment type="caution">
    <text evidence="2">The sequence shown here is derived from an EMBL/GenBank/DDBJ whole genome shotgun (WGS) entry which is preliminary data.</text>
</comment>
<gene>
    <name evidence="2" type="ORF">KC19_7G084000</name>
</gene>
<dbReference type="Proteomes" id="UP000822688">
    <property type="component" value="Chromosome 7"/>
</dbReference>
<organism evidence="2 3">
    <name type="scientific">Ceratodon purpureus</name>
    <name type="common">Fire moss</name>
    <name type="synonym">Dicranum purpureum</name>
    <dbReference type="NCBI Taxonomy" id="3225"/>
    <lineage>
        <taxon>Eukaryota</taxon>
        <taxon>Viridiplantae</taxon>
        <taxon>Streptophyta</taxon>
        <taxon>Embryophyta</taxon>
        <taxon>Bryophyta</taxon>
        <taxon>Bryophytina</taxon>
        <taxon>Bryopsida</taxon>
        <taxon>Dicranidae</taxon>
        <taxon>Pseudoditrichales</taxon>
        <taxon>Ditrichaceae</taxon>
        <taxon>Ceratodon</taxon>
    </lineage>
</organism>
<evidence type="ECO:0000313" key="2">
    <source>
        <dbReference type="EMBL" id="KAG0566738.1"/>
    </source>
</evidence>
<keyword evidence="3" id="KW-1185">Reference proteome</keyword>
<evidence type="ECO:0000256" key="1">
    <source>
        <dbReference type="SAM" id="SignalP"/>
    </source>
</evidence>
<name>A0A8T0H908_CERPU</name>
<feature type="chain" id="PRO_5035881786" description="Secreted protein" evidence="1">
    <location>
        <begin position="25"/>
        <end position="61"/>
    </location>
</feature>
<reference evidence="2" key="1">
    <citation type="submission" date="2020-06" db="EMBL/GenBank/DDBJ databases">
        <title>WGS assembly of Ceratodon purpureus strain R40.</title>
        <authorList>
            <person name="Carey S.B."/>
            <person name="Jenkins J."/>
            <person name="Shu S."/>
            <person name="Lovell J.T."/>
            <person name="Sreedasyam A."/>
            <person name="Maumus F."/>
            <person name="Tiley G.P."/>
            <person name="Fernandez-Pozo N."/>
            <person name="Barry K."/>
            <person name="Chen C."/>
            <person name="Wang M."/>
            <person name="Lipzen A."/>
            <person name="Daum C."/>
            <person name="Saski C.A."/>
            <person name="Payton A.C."/>
            <person name="Mcbreen J.C."/>
            <person name="Conrad R.E."/>
            <person name="Kollar L.M."/>
            <person name="Olsson S."/>
            <person name="Huttunen S."/>
            <person name="Landis J.B."/>
            <person name="Wickett N.J."/>
            <person name="Johnson M.G."/>
            <person name="Rensing S.A."/>
            <person name="Grimwood J."/>
            <person name="Schmutz J."/>
            <person name="Mcdaniel S.F."/>
        </authorList>
    </citation>
    <scope>NUCLEOTIDE SEQUENCE</scope>
    <source>
        <strain evidence="2">R40</strain>
    </source>
</reference>
<evidence type="ECO:0000313" key="3">
    <source>
        <dbReference type="Proteomes" id="UP000822688"/>
    </source>
</evidence>